<evidence type="ECO:0000313" key="2">
    <source>
        <dbReference type="EMBL" id="NGN43425.1"/>
    </source>
</evidence>
<comment type="caution">
    <text evidence="2">The sequence shown here is derived from an EMBL/GenBank/DDBJ whole genome shotgun (WGS) entry which is preliminary data.</text>
</comment>
<dbReference type="Proteomes" id="UP000481252">
    <property type="component" value="Unassembled WGS sequence"/>
</dbReference>
<evidence type="ECO:0000313" key="3">
    <source>
        <dbReference type="Proteomes" id="UP000481252"/>
    </source>
</evidence>
<sequence length="186" mass="21063">MRRWFDHIRTTIPWLSHGNAASPADLPAADGQEGIRYVLVDGEKEARPRILITLLGDTPPNIAEILDAVAAACREAQEFPVIVMSELRPDLIAVTAAPIEFMPSRRHLRLLRDDEYQRYVRRRWALIMAKWNFASEIELSLTFDEFLATQMAAPAQDIAETNASSRPEQVLHEAAHRLEPKTQAAR</sequence>
<evidence type="ECO:0000256" key="1">
    <source>
        <dbReference type="SAM" id="MobiDB-lite"/>
    </source>
</evidence>
<proteinExistence type="predicted"/>
<reference evidence="2 3" key="1">
    <citation type="submission" date="2020-02" db="EMBL/GenBank/DDBJ databases">
        <title>Genome sequence of the type strain CGMCC 1.15528 of Mesorhizobium zhangyense.</title>
        <authorList>
            <person name="Gao J."/>
            <person name="Sun J."/>
        </authorList>
    </citation>
    <scope>NUCLEOTIDE SEQUENCE [LARGE SCALE GENOMIC DNA]</scope>
    <source>
        <strain evidence="2 3">CGMCC 1.15528</strain>
    </source>
</reference>
<feature type="region of interest" description="Disordered" evidence="1">
    <location>
        <begin position="159"/>
        <end position="186"/>
    </location>
</feature>
<dbReference type="EMBL" id="JAAKZG010000009">
    <property type="protein sequence ID" value="NGN43425.1"/>
    <property type="molecule type" value="Genomic_DNA"/>
</dbReference>
<name>A0A7C9V8H8_9HYPH</name>
<keyword evidence="3" id="KW-1185">Reference proteome</keyword>
<accession>A0A7C9V8H8</accession>
<protein>
    <submittedName>
        <fullName evidence="2">Uncharacterized protein</fullName>
    </submittedName>
</protein>
<dbReference type="AlphaFoldDB" id="A0A7C9V8H8"/>
<dbReference type="RefSeq" id="WP_165119847.1">
    <property type="nucleotide sequence ID" value="NZ_JAAKZG010000009.1"/>
</dbReference>
<organism evidence="2 3">
    <name type="scientific">Mesorhizobium zhangyense</name>
    <dbReference type="NCBI Taxonomy" id="1776730"/>
    <lineage>
        <taxon>Bacteria</taxon>
        <taxon>Pseudomonadati</taxon>
        <taxon>Pseudomonadota</taxon>
        <taxon>Alphaproteobacteria</taxon>
        <taxon>Hyphomicrobiales</taxon>
        <taxon>Phyllobacteriaceae</taxon>
        <taxon>Mesorhizobium</taxon>
    </lineage>
</organism>
<feature type="compositionally biased region" description="Basic and acidic residues" evidence="1">
    <location>
        <begin position="169"/>
        <end position="180"/>
    </location>
</feature>
<gene>
    <name evidence="2" type="ORF">G6N74_20345</name>
</gene>